<evidence type="ECO:0000256" key="2">
    <source>
        <dbReference type="ARBA" id="ARBA00009077"/>
    </source>
</evidence>
<gene>
    <name evidence="10" type="ORF">ACPOL_1912</name>
</gene>
<dbReference type="KEGG" id="abas:ACPOL_1912"/>
<evidence type="ECO:0000256" key="6">
    <source>
        <dbReference type="ARBA" id="ARBA00047517"/>
    </source>
</evidence>
<dbReference type="InterPro" id="IPR015422">
    <property type="entry name" value="PyrdxlP-dep_Trfase_small"/>
</dbReference>
<dbReference type="Pfam" id="PF01053">
    <property type="entry name" value="Cys_Met_Meta_PP"/>
    <property type="match status" value="1"/>
</dbReference>
<dbReference type="InterPro" id="IPR015421">
    <property type="entry name" value="PyrdxlP-dep_Trfase_major"/>
</dbReference>
<protein>
    <submittedName>
        <fullName evidence="10">Cystathionine beta-lyase</fullName>
    </submittedName>
</protein>
<name>A0A2Z5FX05_9BACT</name>
<evidence type="ECO:0000256" key="9">
    <source>
        <dbReference type="RuleBase" id="RU362118"/>
    </source>
</evidence>
<evidence type="ECO:0000256" key="4">
    <source>
        <dbReference type="ARBA" id="ARBA00023239"/>
    </source>
</evidence>
<dbReference type="NCBIfam" id="NF005456">
    <property type="entry name" value="PRK07050.1"/>
    <property type="match status" value="1"/>
</dbReference>
<dbReference type="InterPro" id="IPR054542">
    <property type="entry name" value="Cys_met_metab_PP"/>
</dbReference>
<dbReference type="PANTHER" id="PTHR43500:SF1">
    <property type="entry name" value="CYSTATHIONINE BETA-LYASE-RELATED"/>
    <property type="match status" value="1"/>
</dbReference>
<dbReference type="InterPro" id="IPR000277">
    <property type="entry name" value="Cys/Met-Metab_PyrdxlP-dep_enz"/>
</dbReference>
<dbReference type="EMBL" id="CP030840">
    <property type="protein sequence ID" value="AXC11250.1"/>
    <property type="molecule type" value="Genomic_DNA"/>
</dbReference>
<evidence type="ECO:0000256" key="1">
    <source>
        <dbReference type="ARBA" id="ARBA00001933"/>
    </source>
</evidence>
<dbReference type="Gene3D" id="3.90.1150.10">
    <property type="entry name" value="Aspartate Aminotransferase, domain 1"/>
    <property type="match status" value="1"/>
</dbReference>
<dbReference type="PANTHER" id="PTHR43500">
    <property type="entry name" value="CYSTATHIONINE BETA-LYASE-RELATED"/>
    <property type="match status" value="1"/>
</dbReference>
<proteinExistence type="inferred from homology"/>
<dbReference type="PIRSF" id="PIRSF001434">
    <property type="entry name" value="CGS"/>
    <property type="match status" value="1"/>
</dbReference>
<feature type="modified residue" description="N6-(pyridoxal phosphate)lysine" evidence="8">
    <location>
        <position position="206"/>
    </location>
</feature>
<evidence type="ECO:0000256" key="5">
    <source>
        <dbReference type="ARBA" id="ARBA00046315"/>
    </source>
</evidence>
<dbReference type="SUPFAM" id="SSF53383">
    <property type="entry name" value="PLP-dependent transferases"/>
    <property type="match status" value="1"/>
</dbReference>
<keyword evidence="11" id="KW-1185">Reference proteome</keyword>
<keyword evidence="4 10" id="KW-0456">Lyase</keyword>
<dbReference type="NCBIfam" id="TIGR01324">
    <property type="entry name" value="cysta_beta_ly_B"/>
    <property type="match status" value="1"/>
</dbReference>
<dbReference type="RefSeq" id="WP_114206718.1">
    <property type="nucleotide sequence ID" value="NZ_CP030840.1"/>
</dbReference>
<dbReference type="Gene3D" id="3.40.640.10">
    <property type="entry name" value="Type I PLP-dependent aspartate aminotransferase-like (Major domain)"/>
    <property type="match status" value="1"/>
</dbReference>
<evidence type="ECO:0000256" key="8">
    <source>
        <dbReference type="PIRSR" id="PIRSR001434-2"/>
    </source>
</evidence>
<dbReference type="GO" id="GO:0019450">
    <property type="term" value="P:L-cysteine catabolic process to pyruvate"/>
    <property type="evidence" value="ECO:0007669"/>
    <property type="project" value="TreeGrafter"/>
</dbReference>
<accession>A0A2Z5FX05</accession>
<evidence type="ECO:0000256" key="3">
    <source>
        <dbReference type="ARBA" id="ARBA00022898"/>
    </source>
</evidence>
<dbReference type="AlphaFoldDB" id="A0A2Z5FX05"/>
<comment type="catalytic activity">
    <reaction evidence="6">
        <text>L,L-cystathionine + H2O = L-homocysteine + pyruvate + NH4(+)</text>
        <dbReference type="Rhea" id="RHEA:13965"/>
        <dbReference type="ChEBI" id="CHEBI:15361"/>
        <dbReference type="ChEBI" id="CHEBI:15377"/>
        <dbReference type="ChEBI" id="CHEBI:28938"/>
        <dbReference type="ChEBI" id="CHEBI:58161"/>
        <dbReference type="ChEBI" id="CHEBI:58199"/>
    </reaction>
</comment>
<comment type="catalytic activity">
    <reaction evidence="7">
        <text>an S-substituted L-cysteine + H2O = a thiol + pyruvate + NH4(+)</text>
        <dbReference type="Rhea" id="RHEA:18121"/>
        <dbReference type="ChEBI" id="CHEBI:15361"/>
        <dbReference type="ChEBI" id="CHEBI:15377"/>
        <dbReference type="ChEBI" id="CHEBI:28938"/>
        <dbReference type="ChEBI" id="CHEBI:29256"/>
        <dbReference type="ChEBI" id="CHEBI:58717"/>
        <dbReference type="EC" id="4.4.1.13"/>
    </reaction>
</comment>
<dbReference type="GO" id="GO:0047804">
    <property type="term" value="F:cysteine-S-conjugate beta-lyase activity"/>
    <property type="evidence" value="ECO:0007669"/>
    <property type="project" value="UniProtKB-EC"/>
</dbReference>
<comment type="pathway">
    <text evidence="5">Amino-acid biosynthesis; L-methionine biosynthesis via de novo pathway; L-homocysteine from L-cystathionine: step 1/1.</text>
</comment>
<dbReference type="InterPro" id="IPR006233">
    <property type="entry name" value="Cys_b_lyase_bac"/>
</dbReference>
<evidence type="ECO:0000313" key="11">
    <source>
        <dbReference type="Proteomes" id="UP000253606"/>
    </source>
</evidence>
<dbReference type="Proteomes" id="UP000253606">
    <property type="component" value="Chromosome"/>
</dbReference>
<dbReference type="GO" id="GO:0030170">
    <property type="term" value="F:pyridoxal phosphate binding"/>
    <property type="evidence" value="ECO:0007669"/>
    <property type="project" value="InterPro"/>
</dbReference>
<dbReference type="FunFam" id="3.40.640.10:FF:000046">
    <property type="entry name" value="Cystathionine gamma-lyase"/>
    <property type="match status" value="1"/>
</dbReference>
<comment type="similarity">
    <text evidence="2 9">Belongs to the trans-sulfuration enzymes family.</text>
</comment>
<dbReference type="OrthoDB" id="9805807at2"/>
<sequence>MSTSWKTRLIHADVRVPEGYRSLAAPTFRGSTTLFSSASSVSDAWNQYETGYTYGLYGTPTTLELAERIRELEQGYRTVITPGGQSAISLINLAFLGAGDHVLLPASIYGPHRKLADNLLRRFGLDHSYYEPTVGEGIQAVMKPNTRLVWCESPGSITMEVQDLPAITRVAHANGTLVAVDNTWSGGVYFDALAHGADITMQALTKYVGGHSDLLLGSVTVKNEADWQKVGATHQELGFAASPDDCTLALRGMKTLAVRLAAIEASALSIARWLADRPEIERVLHPALNSCPGHEIWRRDFTGSSGVFAIVFRSGTTKEQVVAFVDALQIFKIGYSWGGVTSLAVAYDLTEWTGRPNYQHRIVRLNIGLEDTDDLIADLERGLRKMFGYA</sequence>
<organism evidence="10 11">
    <name type="scientific">Acidisarcina polymorpha</name>
    <dbReference type="NCBI Taxonomy" id="2211140"/>
    <lineage>
        <taxon>Bacteria</taxon>
        <taxon>Pseudomonadati</taxon>
        <taxon>Acidobacteriota</taxon>
        <taxon>Terriglobia</taxon>
        <taxon>Terriglobales</taxon>
        <taxon>Acidobacteriaceae</taxon>
        <taxon>Acidisarcina</taxon>
    </lineage>
</organism>
<keyword evidence="3 8" id="KW-0663">Pyridoxal phosphate</keyword>
<evidence type="ECO:0000256" key="7">
    <source>
        <dbReference type="ARBA" id="ARBA00047625"/>
    </source>
</evidence>
<evidence type="ECO:0000313" key="10">
    <source>
        <dbReference type="EMBL" id="AXC11250.1"/>
    </source>
</evidence>
<dbReference type="PROSITE" id="PS00868">
    <property type="entry name" value="CYS_MET_METAB_PP"/>
    <property type="match status" value="1"/>
</dbReference>
<dbReference type="GO" id="GO:0019346">
    <property type="term" value="P:transsulfuration"/>
    <property type="evidence" value="ECO:0007669"/>
    <property type="project" value="InterPro"/>
</dbReference>
<comment type="cofactor">
    <cofactor evidence="1 9">
        <name>pyridoxal 5'-phosphate</name>
        <dbReference type="ChEBI" id="CHEBI:597326"/>
    </cofactor>
</comment>
<reference evidence="10 11" key="1">
    <citation type="journal article" date="2018" name="Front. Microbiol.">
        <title>Hydrolytic Capabilities as a Key to Environmental Success: Chitinolytic and Cellulolytic Acidobacteria From Acidic Sub-arctic Soils and Boreal Peatlands.</title>
        <authorList>
            <person name="Belova S.E."/>
            <person name="Ravin N.V."/>
            <person name="Pankratov T.A."/>
            <person name="Rakitin A.L."/>
            <person name="Ivanova A.A."/>
            <person name="Beletsky A.V."/>
            <person name="Mardanov A.V."/>
            <person name="Sinninghe Damste J.S."/>
            <person name="Dedysh S.N."/>
        </authorList>
    </citation>
    <scope>NUCLEOTIDE SEQUENCE [LARGE SCALE GENOMIC DNA]</scope>
    <source>
        <strain evidence="10 11">SBC82</strain>
    </source>
</reference>
<dbReference type="InterPro" id="IPR015424">
    <property type="entry name" value="PyrdxlP-dep_Trfase"/>
</dbReference>